<dbReference type="InterPro" id="IPR013342">
    <property type="entry name" value="Mandelate_racemase_C"/>
</dbReference>
<proteinExistence type="inferred from homology"/>
<keyword evidence="8" id="KW-1185">Reference proteome</keyword>
<dbReference type="SFLD" id="SFLDG00180">
    <property type="entry name" value="muconate_cycloisomerase"/>
    <property type="match status" value="1"/>
</dbReference>
<dbReference type="InterPro" id="IPR034593">
    <property type="entry name" value="DgoD-like"/>
</dbReference>
<keyword evidence="4 5" id="KW-0413">Isomerase</keyword>
<dbReference type="SFLD" id="SFLDF00010">
    <property type="entry name" value="dipeptide_epimerase"/>
    <property type="match status" value="1"/>
</dbReference>
<evidence type="ECO:0000256" key="2">
    <source>
        <dbReference type="ARBA" id="ARBA00022723"/>
    </source>
</evidence>
<comment type="cofactor">
    <cofactor evidence="5">
        <name>Mg(2+)</name>
        <dbReference type="ChEBI" id="CHEBI:18420"/>
    </cofactor>
    <text evidence="5">Binds 1 Mg(2+) ion per subunit.</text>
</comment>
<dbReference type="InterPro" id="IPR029017">
    <property type="entry name" value="Enolase-like_N"/>
</dbReference>
<comment type="caution">
    <text evidence="7">The sequence shown here is derived from an EMBL/GenBank/DDBJ whole genome shotgun (WGS) entry which is preliminary data.</text>
</comment>
<dbReference type="EC" id="5.1.1.-" evidence="5"/>
<dbReference type="InterPro" id="IPR018110">
    <property type="entry name" value="Mandel_Rmase/mucon_lact_enz_CS"/>
</dbReference>
<dbReference type="Gene3D" id="3.20.20.120">
    <property type="entry name" value="Enolase-like C-terminal domain"/>
    <property type="match status" value="1"/>
</dbReference>
<evidence type="ECO:0000256" key="5">
    <source>
        <dbReference type="RuleBase" id="RU366006"/>
    </source>
</evidence>
<comment type="similarity">
    <text evidence="1 5">Belongs to the mandelate racemase/muconate lactonizing enzyme family.</text>
</comment>
<dbReference type="Proteomes" id="UP001597216">
    <property type="component" value="Unassembled WGS sequence"/>
</dbReference>
<dbReference type="InterPro" id="IPR029065">
    <property type="entry name" value="Enolase_C-like"/>
</dbReference>
<gene>
    <name evidence="7" type="primary">dgcA</name>
    <name evidence="7" type="ORF">ACFQ27_11160</name>
</gene>
<dbReference type="InterPro" id="IPR034603">
    <property type="entry name" value="Dipeptide_epimerase"/>
</dbReference>
<reference evidence="8" key="1">
    <citation type="journal article" date="2019" name="Int. J. Syst. Evol. Microbiol.">
        <title>The Global Catalogue of Microorganisms (GCM) 10K type strain sequencing project: providing services to taxonomists for standard genome sequencing and annotation.</title>
        <authorList>
            <consortium name="The Broad Institute Genomics Platform"/>
            <consortium name="The Broad Institute Genome Sequencing Center for Infectious Disease"/>
            <person name="Wu L."/>
            <person name="Ma J."/>
        </authorList>
    </citation>
    <scope>NUCLEOTIDE SEQUENCE [LARGE SCALE GENOMIC DNA]</scope>
    <source>
        <strain evidence="8">CCUG 55074</strain>
    </source>
</reference>
<dbReference type="PANTHER" id="PTHR48080:SF3">
    <property type="entry name" value="ENOLASE SUPERFAMILY MEMBER DDB_G0284701"/>
    <property type="match status" value="1"/>
</dbReference>
<dbReference type="InterPro" id="IPR036849">
    <property type="entry name" value="Enolase-like_C_sf"/>
</dbReference>
<evidence type="ECO:0000256" key="3">
    <source>
        <dbReference type="ARBA" id="ARBA00022842"/>
    </source>
</evidence>
<dbReference type="SMART" id="SM00922">
    <property type="entry name" value="MR_MLE"/>
    <property type="match status" value="1"/>
</dbReference>
<dbReference type="SUPFAM" id="SSF54826">
    <property type="entry name" value="Enolase N-terminal domain-like"/>
    <property type="match status" value="1"/>
</dbReference>
<dbReference type="Pfam" id="PF02746">
    <property type="entry name" value="MR_MLE_N"/>
    <property type="match status" value="1"/>
</dbReference>
<evidence type="ECO:0000313" key="8">
    <source>
        <dbReference type="Proteomes" id="UP001597216"/>
    </source>
</evidence>
<dbReference type="InterPro" id="IPR013341">
    <property type="entry name" value="Mandelate_racemase_N_dom"/>
</dbReference>
<dbReference type="RefSeq" id="WP_377353640.1">
    <property type="nucleotide sequence ID" value="NZ_JBHTLQ010000022.1"/>
</dbReference>
<dbReference type="Pfam" id="PF13378">
    <property type="entry name" value="MR_MLE_C"/>
    <property type="match status" value="1"/>
</dbReference>
<dbReference type="NCBIfam" id="NF042940">
    <property type="entry name" value="racemase_DgcA"/>
    <property type="match status" value="1"/>
</dbReference>
<evidence type="ECO:0000259" key="6">
    <source>
        <dbReference type="SMART" id="SM00922"/>
    </source>
</evidence>
<dbReference type="SUPFAM" id="SSF51604">
    <property type="entry name" value="Enolase C-terminal domain-like"/>
    <property type="match status" value="1"/>
</dbReference>
<keyword evidence="3 5" id="KW-0460">Magnesium</keyword>
<name>A0ABW3T399_9CAUL</name>
<accession>A0ABW3T399</accession>
<dbReference type="SFLD" id="SFLDS00001">
    <property type="entry name" value="Enolase"/>
    <property type="match status" value="1"/>
</dbReference>
<evidence type="ECO:0000256" key="4">
    <source>
        <dbReference type="ARBA" id="ARBA00023235"/>
    </source>
</evidence>
<dbReference type="PROSITE" id="PS00909">
    <property type="entry name" value="MR_MLE_2"/>
    <property type="match status" value="1"/>
</dbReference>
<dbReference type="PANTHER" id="PTHR48080">
    <property type="entry name" value="D-GALACTONATE DEHYDRATASE-RELATED"/>
    <property type="match status" value="1"/>
</dbReference>
<keyword evidence="2 5" id="KW-0479">Metal-binding</keyword>
<protein>
    <recommendedName>
        <fullName evidence="5">Dipeptide epimerase</fullName>
        <ecNumber evidence="5">5.1.1.-</ecNumber>
    </recommendedName>
</protein>
<feature type="domain" description="Mandelate racemase/muconate lactonizing enzyme C-terminal" evidence="6">
    <location>
        <begin position="131"/>
        <end position="222"/>
    </location>
</feature>
<evidence type="ECO:0000313" key="7">
    <source>
        <dbReference type="EMBL" id="MFD1191140.1"/>
    </source>
</evidence>
<evidence type="ECO:0000256" key="1">
    <source>
        <dbReference type="ARBA" id="ARBA00008031"/>
    </source>
</evidence>
<sequence length="328" mass="34911">MIRTLRVLDERWPTAHVFTIARGAKTEAHVLVVEISQAGVTGRGEAVPYARYGETVEGAMDTVERLRPAIESGATRGELQDLVMAGAARNALDCALWDLEAKLTGQPAWKTAGLARLDPVKTCVTLSLDTPEAMAEVARGLQRRPMLKLKIGAAGDLDRVEAVRAAAPKTRLVVDANEALSFEDLKRLAPEFARLDVKLVEQPLPAGADEALEGWVSPVPLCADESVRTRLELETCARRYACVNIKLDKAGGLTEALAMKARAAELGLEVMAGCMVGTSLAMAPGVILAQGAAFVDLDGPLLLAKDRTPGLRIDGSLIHPPGAELWGA</sequence>
<dbReference type="CDD" id="cd03319">
    <property type="entry name" value="L-Ala-DL-Glu_epimerase"/>
    <property type="match status" value="1"/>
</dbReference>
<dbReference type="EMBL" id="JBHTLQ010000022">
    <property type="protein sequence ID" value="MFD1191140.1"/>
    <property type="molecule type" value="Genomic_DNA"/>
</dbReference>
<dbReference type="Gene3D" id="3.30.390.10">
    <property type="entry name" value="Enolase-like, N-terminal domain"/>
    <property type="match status" value="1"/>
</dbReference>
<organism evidence="7 8">
    <name type="scientific">Phenylobacterium conjunctum</name>
    <dbReference type="NCBI Taxonomy" id="1298959"/>
    <lineage>
        <taxon>Bacteria</taxon>
        <taxon>Pseudomonadati</taxon>
        <taxon>Pseudomonadota</taxon>
        <taxon>Alphaproteobacteria</taxon>
        <taxon>Caulobacterales</taxon>
        <taxon>Caulobacteraceae</taxon>
        <taxon>Phenylobacterium</taxon>
    </lineage>
</organism>